<dbReference type="RefSeq" id="WP_377334370.1">
    <property type="nucleotide sequence ID" value="NZ_JBHLUE010000001.1"/>
</dbReference>
<dbReference type="InterPro" id="IPR002104">
    <property type="entry name" value="Integrase_catalytic"/>
</dbReference>
<dbReference type="InterPro" id="IPR050090">
    <property type="entry name" value="Tyrosine_recombinase_XerCD"/>
</dbReference>
<organism evidence="6 7">
    <name type="scientific">Plantactinospora siamensis</name>
    <dbReference type="NCBI Taxonomy" id="555372"/>
    <lineage>
        <taxon>Bacteria</taxon>
        <taxon>Bacillati</taxon>
        <taxon>Actinomycetota</taxon>
        <taxon>Actinomycetes</taxon>
        <taxon>Micromonosporales</taxon>
        <taxon>Micromonosporaceae</taxon>
        <taxon>Plantactinospora</taxon>
    </lineage>
</organism>
<feature type="compositionally biased region" description="Polar residues" evidence="4">
    <location>
        <begin position="101"/>
        <end position="112"/>
    </location>
</feature>
<dbReference type="PROSITE" id="PS51898">
    <property type="entry name" value="TYR_RECOMBINASE"/>
    <property type="match status" value="1"/>
</dbReference>
<evidence type="ECO:0000313" key="7">
    <source>
        <dbReference type="Proteomes" id="UP001589894"/>
    </source>
</evidence>
<dbReference type="EMBL" id="JBHLUE010000001">
    <property type="protein sequence ID" value="MFC0562590.1"/>
    <property type="molecule type" value="Genomic_DNA"/>
</dbReference>
<dbReference type="Proteomes" id="UP001589894">
    <property type="component" value="Unassembled WGS sequence"/>
</dbReference>
<evidence type="ECO:0000256" key="4">
    <source>
        <dbReference type="SAM" id="MobiDB-lite"/>
    </source>
</evidence>
<gene>
    <name evidence="6" type="ORF">ACFFHU_00130</name>
</gene>
<accession>A0ABV6NP94</accession>
<evidence type="ECO:0000256" key="3">
    <source>
        <dbReference type="ARBA" id="ARBA00023172"/>
    </source>
</evidence>
<name>A0ABV6NP94_9ACTN</name>
<keyword evidence="3" id="KW-0233">DNA recombination</keyword>
<evidence type="ECO:0000313" key="6">
    <source>
        <dbReference type="EMBL" id="MFC0562590.1"/>
    </source>
</evidence>
<evidence type="ECO:0000256" key="1">
    <source>
        <dbReference type="ARBA" id="ARBA00008857"/>
    </source>
</evidence>
<feature type="region of interest" description="Disordered" evidence="4">
    <location>
        <begin position="101"/>
        <end position="149"/>
    </location>
</feature>
<feature type="compositionally biased region" description="Low complexity" evidence="4">
    <location>
        <begin position="125"/>
        <end position="138"/>
    </location>
</feature>
<dbReference type="InterPro" id="IPR011010">
    <property type="entry name" value="DNA_brk_join_enz"/>
</dbReference>
<protein>
    <submittedName>
        <fullName evidence="6">Tyrosine-type recombinase/integrase</fullName>
    </submittedName>
</protein>
<dbReference type="PANTHER" id="PTHR30349:SF64">
    <property type="entry name" value="PROPHAGE INTEGRASE INTD-RELATED"/>
    <property type="match status" value="1"/>
</dbReference>
<feature type="domain" description="Tyr recombinase" evidence="5">
    <location>
        <begin position="54"/>
        <end position="258"/>
    </location>
</feature>
<sequence length="271" mass="29726">MRDTKRYSAQTIQTRFGYLSSALQWAVDNEELGRNPARGVKLPGRRANVRRTAKEKIVVPRAAEVAALVAATDDRYATLIWLMSGCGLRIGEAMACAGSRSTSVPTCCGSTGRSRRTGKAPAARTPASGSSGTPSTATPTPPAARFPSRPWSRPCCAHLKKYGTWGPDQILFPNRSRSGLLYQYYLRNQILLPAFKASKVSFTKTHALRHFFASSMLSRGVPITDLAAWLGHSSVEVTYKYYGHLMPDAPERGRSAIDSLTDNRSPKFSRR</sequence>
<dbReference type="InterPro" id="IPR010998">
    <property type="entry name" value="Integrase_recombinase_N"/>
</dbReference>
<dbReference type="SUPFAM" id="SSF56349">
    <property type="entry name" value="DNA breaking-rejoining enzymes"/>
    <property type="match status" value="2"/>
</dbReference>
<reference evidence="6 7" key="1">
    <citation type="submission" date="2024-09" db="EMBL/GenBank/DDBJ databases">
        <authorList>
            <person name="Sun Q."/>
            <person name="Mori K."/>
        </authorList>
    </citation>
    <scope>NUCLEOTIDE SEQUENCE [LARGE SCALE GENOMIC DNA]</scope>
    <source>
        <strain evidence="6 7">TBRC 2205</strain>
    </source>
</reference>
<dbReference type="InterPro" id="IPR013762">
    <property type="entry name" value="Integrase-like_cat_sf"/>
</dbReference>
<keyword evidence="2" id="KW-0238">DNA-binding</keyword>
<dbReference type="Gene3D" id="1.10.443.10">
    <property type="entry name" value="Intergrase catalytic core"/>
    <property type="match status" value="2"/>
</dbReference>
<dbReference type="PANTHER" id="PTHR30349">
    <property type="entry name" value="PHAGE INTEGRASE-RELATED"/>
    <property type="match status" value="1"/>
</dbReference>
<dbReference type="Gene3D" id="1.10.150.130">
    <property type="match status" value="1"/>
</dbReference>
<comment type="similarity">
    <text evidence="1">Belongs to the 'phage' integrase family.</text>
</comment>
<comment type="caution">
    <text evidence="6">The sequence shown here is derived from an EMBL/GenBank/DDBJ whole genome shotgun (WGS) entry which is preliminary data.</text>
</comment>
<evidence type="ECO:0000259" key="5">
    <source>
        <dbReference type="PROSITE" id="PS51898"/>
    </source>
</evidence>
<proteinExistence type="inferred from homology"/>
<keyword evidence="7" id="KW-1185">Reference proteome</keyword>
<dbReference type="Pfam" id="PF00589">
    <property type="entry name" value="Phage_integrase"/>
    <property type="match status" value="1"/>
</dbReference>
<evidence type="ECO:0000256" key="2">
    <source>
        <dbReference type="ARBA" id="ARBA00023125"/>
    </source>
</evidence>